<name>A0A2Z7A0P5_9LAMI</name>
<protein>
    <submittedName>
        <fullName evidence="2">Uncharacterized protein</fullName>
    </submittedName>
</protein>
<dbReference type="AlphaFoldDB" id="A0A2Z7A0P5"/>
<reference evidence="2 3" key="1">
    <citation type="journal article" date="2015" name="Proc. Natl. Acad. Sci. U.S.A.">
        <title>The resurrection genome of Boea hygrometrica: A blueprint for survival of dehydration.</title>
        <authorList>
            <person name="Xiao L."/>
            <person name="Yang G."/>
            <person name="Zhang L."/>
            <person name="Yang X."/>
            <person name="Zhao S."/>
            <person name="Ji Z."/>
            <person name="Zhou Q."/>
            <person name="Hu M."/>
            <person name="Wang Y."/>
            <person name="Chen M."/>
            <person name="Xu Y."/>
            <person name="Jin H."/>
            <person name="Xiao X."/>
            <person name="Hu G."/>
            <person name="Bao F."/>
            <person name="Hu Y."/>
            <person name="Wan P."/>
            <person name="Li L."/>
            <person name="Deng X."/>
            <person name="Kuang T."/>
            <person name="Xiang C."/>
            <person name="Zhu J.K."/>
            <person name="Oliver M.J."/>
            <person name="He Y."/>
        </authorList>
    </citation>
    <scope>NUCLEOTIDE SEQUENCE [LARGE SCALE GENOMIC DNA]</scope>
    <source>
        <strain evidence="3">cv. XS01</strain>
    </source>
</reference>
<accession>A0A2Z7A0P5</accession>
<evidence type="ECO:0000313" key="3">
    <source>
        <dbReference type="Proteomes" id="UP000250235"/>
    </source>
</evidence>
<feature type="region of interest" description="Disordered" evidence="1">
    <location>
        <begin position="32"/>
        <end position="56"/>
    </location>
</feature>
<sequence length="199" mass="22194">MAEPEVIHIVDPIQSIDFSGITAIVAQAAAKSEHDRDSPAATSEEQDLSVIPTIPSTRAEPISQSKNISDIVDSMKEAVSGLQVDQLSLKADLQLFKASISSQITFYWNQFEKTRYSLQLDLFKKIRENKRKLLMRLATLSSQNVEVVECLKSKGDAKKKGHKRMRGADQTGASLDIQIRAEFEVLTLRRAVIIVEQLL</sequence>
<keyword evidence="3" id="KW-1185">Reference proteome</keyword>
<organism evidence="2 3">
    <name type="scientific">Dorcoceras hygrometricum</name>
    <dbReference type="NCBI Taxonomy" id="472368"/>
    <lineage>
        <taxon>Eukaryota</taxon>
        <taxon>Viridiplantae</taxon>
        <taxon>Streptophyta</taxon>
        <taxon>Embryophyta</taxon>
        <taxon>Tracheophyta</taxon>
        <taxon>Spermatophyta</taxon>
        <taxon>Magnoliopsida</taxon>
        <taxon>eudicotyledons</taxon>
        <taxon>Gunneridae</taxon>
        <taxon>Pentapetalae</taxon>
        <taxon>asterids</taxon>
        <taxon>lamiids</taxon>
        <taxon>Lamiales</taxon>
        <taxon>Gesneriaceae</taxon>
        <taxon>Didymocarpoideae</taxon>
        <taxon>Trichosporeae</taxon>
        <taxon>Loxocarpinae</taxon>
        <taxon>Dorcoceras</taxon>
    </lineage>
</organism>
<dbReference type="EMBL" id="KV020241">
    <property type="protein sequence ID" value="KZV14703.1"/>
    <property type="molecule type" value="Genomic_DNA"/>
</dbReference>
<evidence type="ECO:0000256" key="1">
    <source>
        <dbReference type="SAM" id="MobiDB-lite"/>
    </source>
</evidence>
<evidence type="ECO:0000313" key="2">
    <source>
        <dbReference type="EMBL" id="KZV14703.1"/>
    </source>
</evidence>
<gene>
    <name evidence="2" type="ORF">F511_41544</name>
</gene>
<dbReference type="Proteomes" id="UP000250235">
    <property type="component" value="Unassembled WGS sequence"/>
</dbReference>
<proteinExistence type="predicted"/>